<reference evidence="1" key="1">
    <citation type="submission" date="2020-08" db="EMBL/GenBank/DDBJ databases">
        <title>Genetic structure, function and evolution of capsule biosynthesis loci in Vibrio parahaemolyticus.</title>
        <authorList>
            <person name="Li L."/>
            <person name="Bian S."/>
        </authorList>
    </citation>
    <scope>NUCLEOTIDE SEQUENCE</scope>
    <source>
        <strain evidence="1">VP271</strain>
    </source>
</reference>
<proteinExistence type="predicted"/>
<accession>A0A7M1W4I6</accession>
<sequence length="841" mass="93198">MIVDDTLFGNIEQCQAGTLLGWVASKRHAEPITVRVMANGKLIGRGIANLYREDLKAAGINEGKHAFKIPLEELRALGEDIHLSLVEEHSLTPVEHPSFSISYHGPLLQGRIEQVDGSSITVTVKSNHNLTEQTAILLVDGLPVVSKTFNDEDDSCCSFSMEIPAKYIDGRPHTIQLSIDGYSDCLASCAEVLRPLSYPWSTALKNIPASSSHFKEARYTTLVDRLLNTSNGTNSLEVDALTQACELLKKYQPQVKLEFLSSYFRNDASIAVVVPFLGDMESFCHTMASIAVAFNESPFKLVVLAREELVGVLKGGLPSNSEILVNDQGLNELDISFLVDSIDVEFIALVQPGFEVEGRWLDRLVAPLSKAPLLSITFGKTIDHSGALLNLVDTNFDEIKTNPFSPEVNYQQHIAPTSELFVLRTASLKETHSPSHLSLYVPGSTAYCYFSETEKLHINGLEDVYSLPPKRNKVLFIDSQVPSLGRDAGSYAAIQEMKLVQGLGFDVTFCPENLKNIDGNTEFLQSQGIEVLYAPYYQSVYDVVTKRGHEFSAVYITRYGVAEKWIELIRSFIPHAKILFNNADLHFLRELRQALALNDPKAMEASLDTRERELEVCKKVDAVLCYNTTEQAVITSHTLETGKLYTTPWVLESQGLGFPLERRQGLVFLGSAAHAPNIDALNFLHDKVMPLLRAERPDIRLYVYGSGMEGLSSKYNSENIVIKGFVPSLDDVFHQHRVFVCPLSFGAGIKGKVLDAMTYGVPCVLSDIAAEGTGLEQGVNTLIAHSEKEWAEAIIKLYEDEELWNSLSNNSKKLAASKYSFEHGLSAFKQIFQSLNIKSTD</sequence>
<organism evidence="1">
    <name type="scientific">Vibrio parahaemolyticus</name>
    <dbReference type="NCBI Taxonomy" id="670"/>
    <lineage>
        <taxon>Bacteria</taxon>
        <taxon>Pseudomonadati</taxon>
        <taxon>Pseudomonadota</taxon>
        <taxon>Gammaproteobacteria</taxon>
        <taxon>Vibrionales</taxon>
        <taxon>Vibrionaceae</taxon>
        <taxon>Vibrio</taxon>
    </lineage>
</organism>
<gene>
    <name evidence="1" type="ORF">VP271_00035</name>
</gene>
<dbReference type="AlphaFoldDB" id="A0A7M1W4I6"/>
<dbReference type="Pfam" id="PF13692">
    <property type="entry name" value="Glyco_trans_1_4"/>
    <property type="match status" value="1"/>
</dbReference>
<evidence type="ECO:0000313" key="1">
    <source>
        <dbReference type="EMBL" id="QOS21848.1"/>
    </source>
</evidence>
<dbReference type="SUPFAM" id="SSF53756">
    <property type="entry name" value="UDP-Glycosyltransferase/glycogen phosphorylase"/>
    <property type="match status" value="1"/>
</dbReference>
<protein>
    <recommendedName>
        <fullName evidence="2">Glycosyltransferase</fullName>
    </recommendedName>
</protein>
<name>A0A7M1W4I6_VIBPH</name>
<dbReference type="CDD" id="cd03801">
    <property type="entry name" value="GT4_PimA-like"/>
    <property type="match status" value="1"/>
</dbReference>
<evidence type="ECO:0008006" key="2">
    <source>
        <dbReference type="Google" id="ProtNLM"/>
    </source>
</evidence>
<dbReference type="Gene3D" id="3.40.50.2000">
    <property type="entry name" value="Glycogen Phosphorylase B"/>
    <property type="match status" value="1"/>
</dbReference>
<dbReference type="PANTHER" id="PTHR12526">
    <property type="entry name" value="GLYCOSYLTRANSFERASE"/>
    <property type="match status" value="1"/>
</dbReference>
<dbReference type="EMBL" id="MT898199">
    <property type="protein sequence ID" value="QOS21848.1"/>
    <property type="molecule type" value="Genomic_DNA"/>
</dbReference>